<feature type="region of interest" description="Disordered" evidence="3">
    <location>
        <begin position="151"/>
        <end position="190"/>
    </location>
</feature>
<dbReference type="KEGG" id="kne:92183819"/>
<feature type="compositionally biased region" description="Polar residues" evidence="3">
    <location>
        <begin position="50"/>
        <end position="61"/>
    </location>
</feature>
<evidence type="ECO:0000256" key="1">
    <source>
        <dbReference type="ARBA" id="ARBA00023125"/>
    </source>
</evidence>
<keyword evidence="2" id="KW-0539">Nucleus</keyword>
<dbReference type="GO" id="GO:0090575">
    <property type="term" value="C:RNA polymerase II transcription regulator complex"/>
    <property type="evidence" value="ECO:0007669"/>
    <property type="project" value="TreeGrafter"/>
</dbReference>
<name>A0AAW0YU44_9TREE</name>
<feature type="region of interest" description="Disordered" evidence="3">
    <location>
        <begin position="541"/>
        <end position="588"/>
    </location>
</feature>
<keyword evidence="6" id="KW-1185">Reference proteome</keyword>
<dbReference type="SUPFAM" id="SSF47459">
    <property type="entry name" value="HLH, helix-loop-helix DNA-binding domain"/>
    <property type="match status" value="1"/>
</dbReference>
<feature type="region of interest" description="Disordered" evidence="3">
    <location>
        <begin position="385"/>
        <end position="447"/>
    </location>
</feature>
<feature type="region of interest" description="Disordered" evidence="3">
    <location>
        <begin position="315"/>
        <end position="341"/>
    </location>
</feature>
<evidence type="ECO:0000256" key="3">
    <source>
        <dbReference type="SAM" id="MobiDB-lite"/>
    </source>
</evidence>
<dbReference type="Pfam" id="PF00010">
    <property type="entry name" value="HLH"/>
    <property type="match status" value="1"/>
</dbReference>
<proteinExistence type="predicted"/>
<feature type="compositionally biased region" description="Polar residues" evidence="3">
    <location>
        <begin position="315"/>
        <end position="324"/>
    </location>
</feature>
<evidence type="ECO:0000256" key="2">
    <source>
        <dbReference type="ARBA" id="ARBA00023242"/>
    </source>
</evidence>
<dbReference type="Gene3D" id="4.10.280.10">
    <property type="entry name" value="Helix-loop-helix DNA-binding domain"/>
    <property type="match status" value="1"/>
</dbReference>
<feature type="compositionally biased region" description="Low complexity" evidence="3">
    <location>
        <begin position="541"/>
        <end position="579"/>
    </location>
</feature>
<organism evidence="5 6">
    <name type="scientific">Kwoniella newhampshirensis</name>
    <dbReference type="NCBI Taxonomy" id="1651941"/>
    <lineage>
        <taxon>Eukaryota</taxon>
        <taxon>Fungi</taxon>
        <taxon>Dikarya</taxon>
        <taxon>Basidiomycota</taxon>
        <taxon>Agaricomycotina</taxon>
        <taxon>Tremellomycetes</taxon>
        <taxon>Tremellales</taxon>
        <taxon>Cryptococcaceae</taxon>
        <taxon>Kwoniella</taxon>
    </lineage>
</organism>
<dbReference type="Proteomes" id="UP001388673">
    <property type="component" value="Unassembled WGS sequence"/>
</dbReference>
<protein>
    <recommendedName>
        <fullName evidence="4">BHLH domain-containing protein</fullName>
    </recommendedName>
</protein>
<reference evidence="5 6" key="1">
    <citation type="journal article" date="2024" name="bioRxiv">
        <title>Comparative genomics of Cryptococcus and Kwoniella reveals pathogenesis evolution and contrasting karyotype dynamics via intercentromeric recombination or chromosome fusion.</title>
        <authorList>
            <person name="Coelho M.A."/>
            <person name="David-Palma M."/>
            <person name="Shea T."/>
            <person name="Bowers K."/>
            <person name="McGinley-Smith S."/>
            <person name="Mohammad A.W."/>
            <person name="Gnirke A."/>
            <person name="Yurkov A.M."/>
            <person name="Nowrousian M."/>
            <person name="Sun S."/>
            <person name="Cuomo C.A."/>
            <person name="Heitman J."/>
        </authorList>
    </citation>
    <scope>NUCLEOTIDE SEQUENCE [LARGE SCALE GENOMIC DNA]</scope>
    <source>
        <strain evidence="5 6">CBS 13917</strain>
    </source>
</reference>
<sequence length="588" mass="63879">MDHRQHHHLHHYQHHYPHPFQSHHHHHPTSDRHRIPKREPSPPPSLPPRFNQSTTPSQFSRPSLPPISYLQKGNASNSSSTSDSRIPRLPHRPPPQPVPHSRSHVSRQVSSPHLSTIHLTPSSSSRLVSPTSRASDLAIYAMMKDEKPVIDSDGVARSCSPALSESSIRRPLAAPSSAASESPVSRHSPLTIDVELSRKRKTYDREDGMTTPDTPQSFISTTLVTPQLVPTEPASKRRVSIIESLYLNDRDVSPREAKTAPFLPTKGDLPFSWNKTPQHSAYDLANFPIPPQQPITVFPVQYNFPSGAAPTINSATGNGVAATQGNGNGTTPSGSNGTDNRVIIDPALSSLRSSVGNGSAPGSDTVADAVGFAPEIRFADETLASATASPARDGLDRQQEGGASSLTNQDSGSGGALLAPPESSDGIKKEQPFSRSPELRVSHKLAERKRRKEMKELFDELREELPADRGMKASKWEILSKAIDFVRHMKSQQVDMHREIEHLRRELDIARGGTGAYPPSYPTYNLAGASYPSSGTTYTTTATGTNTALPTPTPVQGQVQQQVGQTPAVQQQQQQQPVQSIAPTQAGH</sequence>
<feature type="compositionally biased region" description="Low complexity" evidence="3">
    <location>
        <begin position="329"/>
        <end position="338"/>
    </location>
</feature>
<accession>A0AAW0YU44</accession>
<dbReference type="PANTHER" id="PTHR10328:SF15">
    <property type="entry name" value="BHLH TRANSCRIPTION FACTOR"/>
    <property type="match status" value="1"/>
</dbReference>
<evidence type="ECO:0000259" key="4">
    <source>
        <dbReference type="PROSITE" id="PS50888"/>
    </source>
</evidence>
<feature type="compositionally biased region" description="Low complexity" evidence="3">
    <location>
        <begin position="169"/>
        <end position="188"/>
    </location>
</feature>
<dbReference type="GO" id="GO:0003700">
    <property type="term" value="F:DNA-binding transcription factor activity"/>
    <property type="evidence" value="ECO:0007669"/>
    <property type="project" value="TreeGrafter"/>
</dbReference>
<dbReference type="GO" id="GO:0045944">
    <property type="term" value="P:positive regulation of transcription by RNA polymerase II"/>
    <property type="evidence" value="ECO:0007669"/>
    <property type="project" value="TreeGrafter"/>
</dbReference>
<dbReference type="GeneID" id="92183819"/>
<feature type="compositionally biased region" description="Low complexity" evidence="3">
    <location>
        <begin position="106"/>
        <end position="131"/>
    </location>
</feature>
<feature type="compositionally biased region" description="Basic and acidic residues" evidence="3">
    <location>
        <begin position="425"/>
        <end position="445"/>
    </location>
</feature>
<evidence type="ECO:0000313" key="6">
    <source>
        <dbReference type="Proteomes" id="UP001388673"/>
    </source>
</evidence>
<keyword evidence="1" id="KW-0238">DNA-binding</keyword>
<dbReference type="EMBL" id="JBCAWK010000013">
    <property type="protein sequence ID" value="KAK8844711.1"/>
    <property type="molecule type" value="Genomic_DNA"/>
</dbReference>
<evidence type="ECO:0000313" key="5">
    <source>
        <dbReference type="EMBL" id="KAK8844711.1"/>
    </source>
</evidence>
<feature type="region of interest" description="Disordered" evidence="3">
    <location>
        <begin position="1"/>
        <end position="131"/>
    </location>
</feature>
<dbReference type="GO" id="GO:0046983">
    <property type="term" value="F:protein dimerization activity"/>
    <property type="evidence" value="ECO:0007669"/>
    <property type="project" value="InterPro"/>
</dbReference>
<dbReference type="AlphaFoldDB" id="A0AAW0YU44"/>
<dbReference type="InterPro" id="IPR011598">
    <property type="entry name" value="bHLH_dom"/>
</dbReference>
<feature type="compositionally biased region" description="Polar residues" evidence="3">
    <location>
        <begin position="401"/>
        <end position="411"/>
    </location>
</feature>
<feature type="compositionally biased region" description="Basic and acidic residues" evidence="3">
    <location>
        <begin position="28"/>
        <end position="40"/>
    </location>
</feature>
<dbReference type="PROSITE" id="PS50888">
    <property type="entry name" value="BHLH"/>
    <property type="match status" value="1"/>
</dbReference>
<dbReference type="SMART" id="SM00353">
    <property type="entry name" value="HLH"/>
    <property type="match status" value="1"/>
</dbReference>
<dbReference type="GO" id="GO:0003677">
    <property type="term" value="F:DNA binding"/>
    <property type="evidence" value="ECO:0007669"/>
    <property type="project" value="UniProtKB-KW"/>
</dbReference>
<dbReference type="RefSeq" id="XP_066799935.1">
    <property type="nucleotide sequence ID" value="XM_066949641.1"/>
</dbReference>
<feature type="compositionally biased region" description="Basic residues" evidence="3">
    <location>
        <begin position="1"/>
        <end position="27"/>
    </location>
</feature>
<comment type="caution">
    <text evidence="5">The sequence shown here is derived from an EMBL/GenBank/DDBJ whole genome shotgun (WGS) entry which is preliminary data.</text>
</comment>
<dbReference type="InterPro" id="IPR036638">
    <property type="entry name" value="HLH_DNA-bd_sf"/>
</dbReference>
<feature type="domain" description="BHLH" evidence="4">
    <location>
        <begin position="438"/>
        <end position="489"/>
    </location>
</feature>
<dbReference type="PANTHER" id="PTHR10328">
    <property type="entry name" value="PROTEIN MAX MYC-ASSOCIATED FACTOR X"/>
    <property type="match status" value="1"/>
</dbReference>
<gene>
    <name evidence="5" type="ORF">IAR55_006561</name>
</gene>